<comment type="cofactor">
    <cofactor evidence="4">
        <name>a divalent metal cation</name>
        <dbReference type="ChEBI" id="CHEBI:60240"/>
    </cofactor>
    <text evidence="4">Binds 1 divalent metal cation per subunit.</text>
</comment>
<comment type="similarity">
    <text evidence="1 4">Belongs to the SurE nucleotidase family.</text>
</comment>
<dbReference type="PANTHER" id="PTHR30457">
    <property type="entry name" value="5'-NUCLEOTIDASE SURE"/>
    <property type="match status" value="1"/>
</dbReference>
<evidence type="ECO:0000256" key="1">
    <source>
        <dbReference type="ARBA" id="ARBA00011062"/>
    </source>
</evidence>
<dbReference type="InterPro" id="IPR036523">
    <property type="entry name" value="SurE-like_sf"/>
</dbReference>
<dbReference type="Pfam" id="PF01975">
    <property type="entry name" value="SurE"/>
    <property type="match status" value="1"/>
</dbReference>
<evidence type="ECO:0000256" key="3">
    <source>
        <dbReference type="ARBA" id="ARBA00022801"/>
    </source>
</evidence>
<evidence type="ECO:0000259" key="5">
    <source>
        <dbReference type="Pfam" id="PF01975"/>
    </source>
</evidence>
<dbReference type="Gene3D" id="3.40.1210.10">
    <property type="entry name" value="Survival protein SurE-like phosphatase/nucleotidase"/>
    <property type="match status" value="1"/>
</dbReference>
<dbReference type="SUPFAM" id="SSF64167">
    <property type="entry name" value="SurE-like"/>
    <property type="match status" value="1"/>
</dbReference>
<sequence length="285" mass="30286">MSEPHVLLTNDDGIDSPALRALRDELASVCDVTVVAPATNQSGVGRARSRTVAVEERDDGYAVEGTPADCVAYGLRQFDDSPDLVVSGANVGPNVGSYVLGRSGTVGAAVEAGFLGTPGLAVSAYCSEGFFPADDADYDGPARVTRDLVEEYLEGELLSRADFLNVNAPLYDADRMRVTTPFADFDTGVERLDGEETGDDVELRDAFWAQADAGYWEQAEAGGDLFDHIEPHRHAYPVGSDRRAILDGEVSVSPLSVPQSVVQSAAVDDAVARYNGERVVDGPQI</sequence>
<dbReference type="NCBIfam" id="TIGR00087">
    <property type="entry name" value="surE"/>
    <property type="match status" value="1"/>
</dbReference>
<dbReference type="PANTHER" id="PTHR30457:SF0">
    <property type="entry name" value="PHOSPHATASE, PUTATIVE (AFU_ORTHOLOGUE AFUA_4G01070)-RELATED"/>
    <property type="match status" value="1"/>
</dbReference>
<protein>
    <recommendedName>
        <fullName evidence="4">5'-nucleotidase SurE</fullName>
        <ecNumber evidence="4">3.1.3.5</ecNumber>
    </recommendedName>
    <alternativeName>
        <fullName evidence="4">Nucleoside 5'-monophosphate phosphohydrolase</fullName>
    </alternativeName>
</protein>
<feature type="domain" description="Survival protein SurE-like phosphatase/nucleotidase" evidence="5">
    <location>
        <begin position="6"/>
        <end position="179"/>
    </location>
</feature>
<keyword evidence="4" id="KW-0547">Nucleotide-binding</keyword>
<evidence type="ECO:0000256" key="4">
    <source>
        <dbReference type="HAMAP-Rule" id="MF_00060"/>
    </source>
</evidence>
<dbReference type="InterPro" id="IPR002828">
    <property type="entry name" value="SurE-like_Pase/nucleotidase"/>
</dbReference>
<dbReference type="InterPro" id="IPR030048">
    <property type="entry name" value="SurE"/>
</dbReference>
<dbReference type="Proteomes" id="UP000199451">
    <property type="component" value="Unassembled WGS sequence"/>
</dbReference>
<evidence type="ECO:0000256" key="2">
    <source>
        <dbReference type="ARBA" id="ARBA00022723"/>
    </source>
</evidence>
<keyword evidence="4" id="KW-0963">Cytoplasm</keyword>
<dbReference type="GO" id="GO:0046872">
    <property type="term" value="F:metal ion binding"/>
    <property type="evidence" value="ECO:0007669"/>
    <property type="project" value="UniProtKB-UniRule"/>
</dbReference>
<keyword evidence="3 4" id="KW-0378">Hydrolase</keyword>
<dbReference type="OrthoDB" id="26873at2157"/>
<evidence type="ECO:0000313" key="6">
    <source>
        <dbReference type="EMBL" id="SDL94260.1"/>
    </source>
</evidence>
<dbReference type="GO" id="GO:0005737">
    <property type="term" value="C:cytoplasm"/>
    <property type="evidence" value="ECO:0007669"/>
    <property type="project" value="UniProtKB-SubCell"/>
</dbReference>
<reference evidence="7" key="1">
    <citation type="submission" date="2016-10" db="EMBL/GenBank/DDBJ databases">
        <authorList>
            <person name="Varghese N."/>
            <person name="Submissions S."/>
        </authorList>
    </citation>
    <scope>NUCLEOTIDE SEQUENCE [LARGE SCALE GENOMIC DNA]</scope>
    <source>
        <strain evidence="7">CGMCC 1.10119</strain>
    </source>
</reference>
<dbReference type="GO" id="GO:0008253">
    <property type="term" value="F:5'-nucleotidase activity"/>
    <property type="evidence" value="ECO:0007669"/>
    <property type="project" value="UniProtKB-UniRule"/>
</dbReference>
<keyword evidence="7" id="KW-1185">Reference proteome</keyword>
<feature type="binding site" evidence="4">
    <location>
        <position position="11"/>
    </location>
    <ligand>
        <name>a divalent metal cation</name>
        <dbReference type="ChEBI" id="CHEBI:60240"/>
    </ligand>
</feature>
<comment type="function">
    <text evidence="4">Nucleotidase that shows phosphatase activity on nucleoside 5'-monophosphates.</text>
</comment>
<dbReference type="RefSeq" id="WP_089693292.1">
    <property type="nucleotide sequence ID" value="NZ_FNHL01000001.1"/>
</dbReference>
<comment type="subcellular location">
    <subcellularLocation>
        <location evidence="4">Cytoplasm</location>
    </subcellularLocation>
</comment>
<dbReference type="AlphaFoldDB" id="A0A1G9P698"/>
<name>A0A1G9P698_9EURY</name>
<dbReference type="EMBL" id="FNHL01000001">
    <property type="protein sequence ID" value="SDL94260.1"/>
    <property type="molecule type" value="Genomic_DNA"/>
</dbReference>
<dbReference type="HAMAP" id="MF_00060">
    <property type="entry name" value="SurE"/>
    <property type="match status" value="1"/>
</dbReference>
<dbReference type="EC" id="3.1.3.5" evidence="4"/>
<feature type="binding site" evidence="4">
    <location>
        <position position="42"/>
    </location>
    <ligand>
        <name>a divalent metal cation</name>
        <dbReference type="ChEBI" id="CHEBI:60240"/>
    </ligand>
</feature>
<comment type="catalytic activity">
    <reaction evidence="4">
        <text>a ribonucleoside 5'-phosphate + H2O = a ribonucleoside + phosphate</text>
        <dbReference type="Rhea" id="RHEA:12484"/>
        <dbReference type="ChEBI" id="CHEBI:15377"/>
        <dbReference type="ChEBI" id="CHEBI:18254"/>
        <dbReference type="ChEBI" id="CHEBI:43474"/>
        <dbReference type="ChEBI" id="CHEBI:58043"/>
        <dbReference type="EC" id="3.1.3.5"/>
    </reaction>
</comment>
<gene>
    <name evidence="4" type="primary">surE</name>
    <name evidence="6" type="ORF">SAMN04487949_0255</name>
</gene>
<accession>A0A1G9P698</accession>
<proteinExistence type="inferred from homology"/>
<feature type="binding site" evidence="4">
    <location>
        <position position="12"/>
    </location>
    <ligand>
        <name>a divalent metal cation</name>
        <dbReference type="ChEBI" id="CHEBI:60240"/>
    </ligand>
</feature>
<dbReference type="GO" id="GO:0000166">
    <property type="term" value="F:nucleotide binding"/>
    <property type="evidence" value="ECO:0007669"/>
    <property type="project" value="UniProtKB-KW"/>
</dbReference>
<feature type="binding site" evidence="4">
    <location>
        <position position="90"/>
    </location>
    <ligand>
        <name>a divalent metal cation</name>
        <dbReference type="ChEBI" id="CHEBI:60240"/>
    </ligand>
</feature>
<dbReference type="STRING" id="660521.SAMN04487949_0255"/>
<organism evidence="6 7">
    <name type="scientific">Halogranum gelatinilyticum</name>
    <dbReference type="NCBI Taxonomy" id="660521"/>
    <lineage>
        <taxon>Archaea</taxon>
        <taxon>Methanobacteriati</taxon>
        <taxon>Methanobacteriota</taxon>
        <taxon>Stenosarchaea group</taxon>
        <taxon>Halobacteria</taxon>
        <taxon>Halobacteriales</taxon>
        <taxon>Haloferacaceae</taxon>
    </lineage>
</organism>
<evidence type="ECO:0000313" key="7">
    <source>
        <dbReference type="Proteomes" id="UP000199451"/>
    </source>
</evidence>
<keyword evidence="2 4" id="KW-0479">Metal-binding</keyword>